<dbReference type="PANTHER" id="PTHR23326">
    <property type="entry name" value="CCR4 NOT-RELATED"/>
    <property type="match status" value="1"/>
</dbReference>
<dbReference type="RefSeq" id="XP_027206191.1">
    <property type="nucleotide sequence ID" value="XM_027350390.1"/>
</dbReference>
<dbReference type="OrthoDB" id="25391at2759"/>
<dbReference type="InParanoid" id="A0A6P6YMU3"/>
<dbReference type="GO" id="GO:0006355">
    <property type="term" value="P:regulation of DNA-templated transcription"/>
    <property type="evidence" value="ECO:0007669"/>
    <property type="project" value="InterPro"/>
</dbReference>
<feature type="compositionally biased region" description="Polar residues" evidence="4">
    <location>
        <begin position="206"/>
        <end position="216"/>
    </location>
</feature>
<feature type="compositionally biased region" description="Polar residues" evidence="4">
    <location>
        <begin position="281"/>
        <end position="299"/>
    </location>
</feature>
<feature type="region of interest" description="Disordered" evidence="4">
    <location>
        <begin position="198"/>
        <end position="258"/>
    </location>
</feature>
<evidence type="ECO:0000256" key="1">
    <source>
        <dbReference type="ARBA" id="ARBA00007682"/>
    </source>
</evidence>
<evidence type="ECO:0000313" key="6">
    <source>
        <dbReference type="Proteomes" id="UP000515146"/>
    </source>
</evidence>
<name>A0A6P6YMU3_DERPT</name>
<dbReference type="InterPro" id="IPR007282">
    <property type="entry name" value="NOT2/3/5_C"/>
</dbReference>
<dbReference type="AlphaFoldDB" id="A0A6P6YMU3"/>
<dbReference type="GO" id="GO:2000036">
    <property type="term" value="P:regulation of stem cell population maintenance"/>
    <property type="evidence" value="ECO:0007669"/>
    <property type="project" value="UniProtKB-ARBA"/>
</dbReference>
<evidence type="ECO:0000256" key="3">
    <source>
        <dbReference type="ARBA" id="ARBA00023163"/>
    </source>
</evidence>
<dbReference type="KEGG" id="dpte:113799702"/>
<evidence type="ECO:0000259" key="5">
    <source>
        <dbReference type="Pfam" id="PF04153"/>
    </source>
</evidence>
<protein>
    <submittedName>
        <fullName evidence="7">CCR4-NOT transcription complex subunit 2-like isoform X1</fullName>
    </submittedName>
</protein>
<keyword evidence="2" id="KW-0805">Transcription regulation</keyword>
<organism evidence="6 7">
    <name type="scientific">Dermatophagoides pteronyssinus</name>
    <name type="common">European house dust mite</name>
    <dbReference type="NCBI Taxonomy" id="6956"/>
    <lineage>
        <taxon>Eukaryota</taxon>
        <taxon>Metazoa</taxon>
        <taxon>Ecdysozoa</taxon>
        <taxon>Arthropoda</taxon>
        <taxon>Chelicerata</taxon>
        <taxon>Arachnida</taxon>
        <taxon>Acari</taxon>
        <taxon>Acariformes</taxon>
        <taxon>Sarcoptiformes</taxon>
        <taxon>Astigmata</taxon>
        <taxon>Psoroptidia</taxon>
        <taxon>Analgoidea</taxon>
        <taxon>Pyroglyphidae</taxon>
        <taxon>Dermatophagoidinae</taxon>
        <taxon>Dermatophagoides</taxon>
    </lineage>
</organism>
<keyword evidence="6" id="KW-1185">Reference proteome</keyword>
<dbReference type="Pfam" id="PF04153">
    <property type="entry name" value="NOT2_3_5_C"/>
    <property type="match status" value="1"/>
</dbReference>
<sequence>MIDYSSTVTASTSPSSATSMSAINSSLSSSSSLATNSQSSSSSSTTAASSIFRQSSTTLTGGQSSLISSGSISSSSTATNLLMHNAFGNIGSGHIGGGIGGSIGGPPPPTLDLNEFPSLTGQTVSINTVSRQTNSNFSQQTSTIGRPAYVGIMKDNVTNQSGSNEFNIQSEDFPALPGASPGGTSAATSAAVAAAFSQFQQQQQQHQNLDGSNSGGQQQQQQQQDHQLLHHHHHQENNRSMTTPPSMGVGIGQTQQASANIASMSASSLFSSLTSQHQSTNSANNNGAKTSSSSNNQIPAINVSKDGMVTNISPGMLTDQYGIAGLMAMLHQTKSNPNLFALTIGYDINSLNMNLENKERIYHTFSGPWNEKPLKPHEIDYPVPPEYLIFNSIRDKLAQIKLTSYCEDLLFFLFYCLAGENMQAEVGAELYSREWRFHKDEGIWITRKQGNPPLEQSSNYERGSYIYFDTNTWSKNQKEMLIEYDRLDGPSHQ</sequence>
<proteinExistence type="inferred from homology"/>
<dbReference type="InterPro" id="IPR038635">
    <property type="entry name" value="CCR4-NOT_su2/3/5_C_sf"/>
</dbReference>
<dbReference type="Proteomes" id="UP000515146">
    <property type="component" value="Unplaced"/>
</dbReference>
<keyword evidence="3" id="KW-0804">Transcription</keyword>
<accession>A0A6P6YMU3</accession>
<gene>
    <name evidence="7" type="primary">LOC113799702</name>
</gene>
<reference evidence="7" key="1">
    <citation type="submission" date="2025-08" db="UniProtKB">
        <authorList>
            <consortium name="RefSeq"/>
        </authorList>
    </citation>
    <scope>IDENTIFICATION</scope>
    <source>
        <strain evidence="7">Airmid</strain>
    </source>
</reference>
<evidence type="ECO:0000313" key="7">
    <source>
        <dbReference type="RefSeq" id="XP_027206191.1"/>
    </source>
</evidence>
<feature type="region of interest" description="Disordered" evidence="4">
    <location>
        <begin position="161"/>
        <end position="185"/>
    </location>
</feature>
<feature type="compositionally biased region" description="Polar residues" evidence="4">
    <location>
        <begin position="161"/>
        <end position="170"/>
    </location>
</feature>
<feature type="compositionally biased region" description="Low complexity" evidence="4">
    <location>
        <begin position="217"/>
        <end position="226"/>
    </location>
</feature>
<dbReference type="Gene3D" id="2.30.30.1020">
    <property type="entry name" value="CCR4-NOT complex subunit 2/3/5, C-terminal domain"/>
    <property type="match status" value="1"/>
</dbReference>
<feature type="region of interest" description="Disordered" evidence="4">
    <location>
        <begin position="272"/>
        <end position="299"/>
    </location>
</feature>
<feature type="domain" description="NOT2/NOT3/NOT5 C-terminal" evidence="5">
    <location>
        <begin position="362"/>
        <end position="487"/>
    </location>
</feature>
<dbReference type="OMA" id="TYSYWDP"/>
<comment type="similarity">
    <text evidence="1">Belongs to the CNOT2/3/5 family.</text>
</comment>
<evidence type="ECO:0000256" key="4">
    <source>
        <dbReference type="SAM" id="MobiDB-lite"/>
    </source>
</evidence>
<feature type="region of interest" description="Disordered" evidence="4">
    <location>
        <begin position="1"/>
        <end position="21"/>
    </location>
</feature>
<evidence type="ECO:0000256" key="2">
    <source>
        <dbReference type="ARBA" id="ARBA00023015"/>
    </source>
</evidence>
<dbReference type="InterPro" id="IPR040168">
    <property type="entry name" value="Not2/3/5"/>
</dbReference>
<dbReference type="GO" id="GO:0030015">
    <property type="term" value="C:CCR4-NOT core complex"/>
    <property type="evidence" value="ECO:0007669"/>
    <property type="project" value="InterPro"/>
</dbReference>